<keyword evidence="1" id="KW-0812">Transmembrane</keyword>
<dbReference type="AlphaFoldDB" id="H8XUF2"/>
<dbReference type="Proteomes" id="UP000007599">
    <property type="component" value="Chromosome I"/>
</dbReference>
<dbReference type="InterPro" id="IPR025698">
    <property type="entry name" value="2TM_dom"/>
</dbReference>
<evidence type="ECO:0000313" key="4">
    <source>
        <dbReference type="Proteomes" id="UP000007599"/>
    </source>
</evidence>
<reference evidence="3 4" key="1">
    <citation type="journal article" date="2012" name="J. Bacteriol.">
        <title>Complete Genome Sequence of Flavobacterium indicum GPSTA100-9T, Isolated from Warm Spring Water.</title>
        <authorList>
            <person name="Barbier P."/>
            <person name="Houel A."/>
            <person name="Loux V."/>
            <person name="Poulain J."/>
            <person name="Bernardet J.F."/>
            <person name="Touchon M."/>
            <person name="Duchaud E."/>
        </authorList>
    </citation>
    <scope>NUCLEOTIDE SEQUENCE [LARGE SCALE GENOMIC DNA]</scope>
    <source>
        <strain evidence="4">DSM 17447 / CIP 109464 / GPTSA100-9</strain>
    </source>
</reference>
<evidence type="ECO:0000259" key="2">
    <source>
        <dbReference type="Pfam" id="PF13239"/>
    </source>
</evidence>
<dbReference type="eggNOG" id="COG2972">
    <property type="taxonomic scope" value="Bacteria"/>
</dbReference>
<keyword evidence="1" id="KW-0472">Membrane</keyword>
<dbReference type="PATRIC" id="fig|1094466.5.peg.946"/>
<dbReference type="STRING" id="1094466.KQS_04845"/>
<dbReference type="Pfam" id="PF13239">
    <property type="entry name" value="2TM"/>
    <property type="match status" value="1"/>
</dbReference>
<name>H8XUF2_FLAIG</name>
<organism evidence="3 4">
    <name type="scientific">Flavobacterium indicum (strain DSM 17447 / CIP 109464 / GPTSA100-9)</name>
    <dbReference type="NCBI Taxonomy" id="1094466"/>
    <lineage>
        <taxon>Bacteria</taxon>
        <taxon>Pseudomonadati</taxon>
        <taxon>Bacteroidota</taxon>
        <taxon>Flavobacteriia</taxon>
        <taxon>Flavobacteriales</taxon>
        <taxon>Flavobacteriaceae</taxon>
        <taxon>Flavobacterium</taxon>
    </lineage>
</organism>
<dbReference type="HOGENOM" id="CLU_173284_0_0_10"/>
<dbReference type="OrthoDB" id="1495672at2"/>
<feature type="transmembrane region" description="Helical" evidence="1">
    <location>
        <begin position="42"/>
        <end position="59"/>
    </location>
</feature>
<accession>H8XUF2</accession>
<feature type="domain" description="2TM" evidence="2">
    <location>
        <begin position="31"/>
        <end position="114"/>
    </location>
</feature>
<keyword evidence="4" id="KW-1185">Reference proteome</keyword>
<dbReference type="KEGG" id="fin:KQS_04845"/>
<keyword evidence="1" id="KW-1133">Transmembrane helix</keyword>
<gene>
    <name evidence="3" type="ordered locus">KQS_04845</name>
</gene>
<dbReference type="RefSeq" id="WP_014388076.1">
    <property type="nucleotide sequence ID" value="NC_017025.1"/>
</dbReference>
<sequence length="122" mass="14614">MNNTVDKLNSLNKREFRRFVPSNDEELKYYEALKKVKRIKGFYTHAIVFVVINIFIIIANINELKEGESYFQLKNFYTLLFWGMGLIAHGLSVFLPDFMLGKNWEERKIKELMEKEKANKWE</sequence>
<reference evidence="4" key="2">
    <citation type="submission" date="2012-03" db="EMBL/GenBank/DDBJ databases">
        <title>Complete genome sequence of Flavobacterium indicum GPTSA100-9T, isolated from warm spring water.</title>
        <authorList>
            <person name="Barbier P."/>
            <person name="Houel A."/>
            <person name="Loux V."/>
            <person name="Poulain J."/>
            <person name="Bernardet J.-F."/>
            <person name="Touchon M."/>
            <person name="Duchaud E."/>
        </authorList>
    </citation>
    <scope>NUCLEOTIDE SEQUENCE [LARGE SCALE GENOMIC DNA]</scope>
    <source>
        <strain evidence="4">DSM 17447 / CIP 109464 / GPTSA100-9</strain>
    </source>
</reference>
<evidence type="ECO:0000313" key="3">
    <source>
        <dbReference type="EMBL" id="CCG52935.1"/>
    </source>
</evidence>
<dbReference type="EMBL" id="HE774682">
    <property type="protein sequence ID" value="CCG52935.1"/>
    <property type="molecule type" value="Genomic_DNA"/>
</dbReference>
<protein>
    <recommendedName>
        <fullName evidence="2">2TM domain-containing protein</fullName>
    </recommendedName>
</protein>
<feature type="transmembrane region" description="Helical" evidence="1">
    <location>
        <begin position="79"/>
        <end position="100"/>
    </location>
</feature>
<proteinExistence type="predicted"/>
<evidence type="ECO:0000256" key="1">
    <source>
        <dbReference type="SAM" id="Phobius"/>
    </source>
</evidence>